<dbReference type="CDD" id="cd00009">
    <property type="entry name" value="AAA"/>
    <property type="match status" value="1"/>
</dbReference>
<dbReference type="GO" id="GO:0005524">
    <property type="term" value="F:ATP binding"/>
    <property type="evidence" value="ECO:0007669"/>
    <property type="project" value="InterPro"/>
</dbReference>
<dbReference type="PANTHER" id="PTHR30050:SF4">
    <property type="entry name" value="ATP-BINDING PROTEIN RV3427C IN INSERTION SEQUENCE-RELATED"/>
    <property type="match status" value="1"/>
</dbReference>
<dbReference type="EMBL" id="VJMZ01000001">
    <property type="protein sequence ID" value="TRM12872.1"/>
    <property type="molecule type" value="Genomic_DNA"/>
</dbReference>
<organism evidence="4 5">
    <name type="scientific">Lentibacillus cibarius</name>
    <dbReference type="NCBI Taxonomy" id="2583219"/>
    <lineage>
        <taxon>Bacteria</taxon>
        <taxon>Bacillati</taxon>
        <taxon>Bacillota</taxon>
        <taxon>Bacilli</taxon>
        <taxon>Bacillales</taxon>
        <taxon>Bacillaceae</taxon>
        <taxon>Lentibacillus</taxon>
    </lineage>
</organism>
<dbReference type="SUPFAM" id="SSF52540">
    <property type="entry name" value="P-loop containing nucleoside triphosphate hydrolases"/>
    <property type="match status" value="1"/>
</dbReference>
<dbReference type="SMART" id="SM00382">
    <property type="entry name" value="AAA"/>
    <property type="match status" value="1"/>
</dbReference>
<comment type="caution">
    <text evidence="4">The sequence shown here is derived from an EMBL/GenBank/DDBJ whole genome shotgun (WGS) entry which is preliminary data.</text>
</comment>
<sequence length="279" mass="31615">MGVICMQGVQDGFKKTMIQTGIRQIKQVGSRECEYCNSTVPIMERMDIEGNIHKESLCLKCETEKTRQRFPSKGNLKREKARGFSIKHEKVPKKLRGKTAASYIPETDSEKNMKNTIGDYVLNFGKTEYNSLVLAGPMGVGKSHLAYAAGAELRKRGYSTMFIPVDDFLSLIKTTYDKETDLSEQSIFEMIEEIDLLIFDEIGAEYNSRKDGFESWASEKVLKVVDLREDLPTIYTTNYRPADFESKYGSVQGGRIVSRMQAGAKKIMVDGRDRRSGDY</sequence>
<keyword evidence="5" id="KW-1185">Reference proteome</keyword>
<accession>A0A549YLW6</accession>
<dbReference type="InterPro" id="IPR002611">
    <property type="entry name" value="IstB_ATP-bd"/>
</dbReference>
<dbReference type="Gene3D" id="3.40.50.300">
    <property type="entry name" value="P-loop containing nucleotide triphosphate hydrolases"/>
    <property type="match status" value="1"/>
</dbReference>
<dbReference type="GO" id="GO:0006260">
    <property type="term" value="P:DNA replication"/>
    <property type="evidence" value="ECO:0007669"/>
    <property type="project" value="TreeGrafter"/>
</dbReference>
<dbReference type="Proteomes" id="UP000319280">
    <property type="component" value="Unassembled WGS sequence"/>
</dbReference>
<feature type="domain" description="AAA+ ATPase" evidence="1">
    <location>
        <begin position="128"/>
        <end position="273"/>
    </location>
</feature>
<reference evidence="4 5" key="1">
    <citation type="submission" date="2019-07" db="EMBL/GenBank/DDBJ databases">
        <title>Genomic analysis of Lentibacillus sp. NKC851-2.</title>
        <authorList>
            <person name="Oh Y.J."/>
        </authorList>
    </citation>
    <scope>NUCLEOTIDE SEQUENCE [LARGE SCALE GENOMIC DNA]</scope>
    <source>
        <strain evidence="4 5">NKC851-2</strain>
    </source>
</reference>
<proteinExistence type="predicted"/>
<evidence type="ECO:0000313" key="2">
    <source>
        <dbReference type="EMBL" id="TRM08770.1"/>
    </source>
</evidence>
<name>A0A549YLW6_9BACI</name>
<evidence type="ECO:0000313" key="4">
    <source>
        <dbReference type="EMBL" id="TRM12872.1"/>
    </source>
</evidence>
<dbReference type="PANTHER" id="PTHR30050">
    <property type="entry name" value="CHROMOSOMAL REPLICATION INITIATOR PROTEIN DNAA"/>
    <property type="match status" value="1"/>
</dbReference>
<dbReference type="InterPro" id="IPR003593">
    <property type="entry name" value="AAA+_ATPase"/>
</dbReference>
<dbReference type="EMBL" id="VJMZ01000003">
    <property type="protein sequence ID" value="TRM08770.1"/>
    <property type="molecule type" value="Genomic_DNA"/>
</dbReference>
<protein>
    <submittedName>
        <fullName evidence="4">AAA family ATPase</fullName>
    </submittedName>
</protein>
<evidence type="ECO:0000259" key="1">
    <source>
        <dbReference type="SMART" id="SM00382"/>
    </source>
</evidence>
<evidence type="ECO:0000313" key="5">
    <source>
        <dbReference type="Proteomes" id="UP000319280"/>
    </source>
</evidence>
<dbReference type="EMBL" id="VJMZ01000003">
    <property type="protein sequence ID" value="TRM08798.1"/>
    <property type="molecule type" value="Genomic_DNA"/>
</dbReference>
<dbReference type="InterPro" id="IPR027417">
    <property type="entry name" value="P-loop_NTPase"/>
</dbReference>
<dbReference type="AlphaFoldDB" id="A0A549YLW6"/>
<dbReference type="Pfam" id="PF01695">
    <property type="entry name" value="IstB_IS21"/>
    <property type="match status" value="1"/>
</dbReference>
<gene>
    <name evidence="4" type="ORF">FH966_14805</name>
    <name evidence="2" type="ORF">FH966_16470</name>
    <name evidence="3" type="ORF">FH966_16620</name>
</gene>
<evidence type="ECO:0000313" key="3">
    <source>
        <dbReference type="EMBL" id="TRM08798.1"/>
    </source>
</evidence>